<evidence type="ECO:0000313" key="3">
    <source>
        <dbReference type="Proteomes" id="UP000799428"/>
    </source>
</evidence>
<accession>A0A6G1JYW1</accession>
<feature type="compositionally biased region" description="Polar residues" evidence="1">
    <location>
        <begin position="1"/>
        <end position="15"/>
    </location>
</feature>
<feature type="region of interest" description="Disordered" evidence="1">
    <location>
        <begin position="1"/>
        <end position="22"/>
    </location>
</feature>
<dbReference type="AlphaFoldDB" id="A0A6G1JYW1"/>
<evidence type="ECO:0000313" key="2">
    <source>
        <dbReference type="EMBL" id="KAF2705533.1"/>
    </source>
</evidence>
<organism evidence="2 3">
    <name type="scientific">Pleomassaria siparia CBS 279.74</name>
    <dbReference type="NCBI Taxonomy" id="1314801"/>
    <lineage>
        <taxon>Eukaryota</taxon>
        <taxon>Fungi</taxon>
        <taxon>Dikarya</taxon>
        <taxon>Ascomycota</taxon>
        <taxon>Pezizomycotina</taxon>
        <taxon>Dothideomycetes</taxon>
        <taxon>Pleosporomycetidae</taxon>
        <taxon>Pleosporales</taxon>
        <taxon>Pleomassariaceae</taxon>
        <taxon>Pleomassaria</taxon>
    </lineage>
</organism>
<reference evidence="2" key="1">
    <citation type="journal article" date="2020" name="Stud. Mycol.">
        <title>101 Dothideomycetes genomes: a test case for predicting lifestyles and emergence of pathogens.</title>
        <authorList>
            <person name="Haridas S."/>
            <person name="Albert R."/>
            <person name="Binder M."/>
            <person name="Bloem J."/>
            <person name="Labutti K."/>
            <person name="Salamov A."/>
            <person name="Andreopoulos B."/>
            <person name="Baker S."/>
            <person name="Barry K."/>
            <person name="Bills G."/>
            <person name="Bluhm B."/>
            <person name="Cannon C."/>
            <person name="Castanera R."/>
            <person name="Culley D."/>
            <person name="Daum C."/>
            <person name="Ezra D."/>
            <person name="Gonzalez J."/>
            <person name="Henrissat B."/>
            <person name="Kuo A."/>
            <person name="Liang C."/>
            <person name="Lipzen A."/>
            <person name="Lutzoni F."/>
            <person name="Magnuson J."/>
            <person name="Mondo S."/>
            <person name="Nolan M."/>
            <person name="Ohm R."/>
            <person name="Pangilinan J."/>
            <person name="Park H.-J."/>
            <person name="Ramirez L."/>
            <person name="Alfaro M."/>
            <person name="Sun H."/>
            <person name="Tritt A."/>
            <person name="Yoshinaga Y."/>
            <person name="Zwiers L.-H."/>
            <person name="Turgeon B."/>
            <person name="Goodwin S."/>
            <person name="Spatafora J."/>
            <person name="Crous P."/>
            <person name="Grigoriev I."/>
        </authorList>
    </citation>
    <scope>NUCLEOTIDE SEQUENCE</scope>
    <source>
        <strain evidence="2">CBS 279.74</strain>
    </source>
</reference>
<protein>
    <submittedName>
        <fullName evidence="2">Uncharacterized protein</fullName>
    </submittedName>
</protein>
<gene>
    <name evidence="2" type="ORF">K504DRAFT_505940</name>
</gene>
<name>A0A6G1JYW1_9PLEO</name>
<dbReference type="Proteomes" id="UP000799428">
    <property type="component" value="Unassembled WGS sequence"/>
</dbReference>
<dbReference type="EMBL" id="MU005778">
    <property type="protein sequence ID" value="KAF2705533.1"/>
    <property type="molecule type" value="Genomic_DNA"/>
</dbReference>
<sequence>MATFVTKNADTSDTPANREMRSPPCGWNWRAYEAYLAGVVPVFPGFLAQAGIESVPIGAQHLYVVQRAVFGGLVDQYEYQDSPQVASMAKDS</sequence>
<keyword evidence="3" id="KW-1185">Reference proteome</keyword>
<evidence type="ECO:0000256" key="1">
    <source>
        <dbReference type="SAM" id="MobiDB-lite"/>
    </source>
</evidence>
<proteinExistence type="predicted"/>